<evidence type="ECO:0000256" key="5">
    <source>
        <dbReference type="ARBA" id="ARBA00023002"/>
    </source>
</evidence>
<name>A0A7K0DFL8_9NOCA</name>
<keyword evidence="6" id="KW-0408">Iron</keyword>
<evidence type="ECO:0000256" key="2">
    <source>
        <dbReference type="ARBA" id="ARBA00022714"/>
    </source>
</evidence>
<proteinExistence type="predicted"/>
<feature type="domain" description="Rieske" evidence="12">
    <location>
        <begin position="18"/>
        <end position="130"/>
    </location>
</feature>
<dbReference type="PANTHER" id="PTHR21266">
    <property type="entry name" value="IRON-SULFUR DOMAIN CONTAINING PROTEIN"/>
    <property type="match status" value="1"/>
</dbReference>
<dbReference type="OrthoDB" id="5243643at2"/>
<gene>
    <name evidence="13" type="primary">kshA_5</name>
    <name evidence="13" type="ORF">NRB20_74660</name>
</gene>
<evidence type="ECO:0000313" key="14">
    <source>
        <dbReference type="Proteomes" id="UP000438448"/>
    </source>
</evidence>
<reference evidence="13 14" key="1">
    <citation type="submission" date="2019-10" db="EMBL/GenBank/DDBJ databases">
        <title>Nocardia macrotermitis sp. nov. and Nocardia aurantia sp. nov., isolated from the gut of fungus growing-termite Macrotermes natalensis.</title>
        <authorList>
            <person name="Benndorf R."/>
            <person name="Schwitalla J."/>
            <person name="Martin K."/>
            <person name="De Beer W."/>
            <person name="Kaster A.-K."/>
            <person name="Vollmers J."/>
            <person name="Poulsen M."/>
            <person name="Beemelmanns C."/>
        </authorList>
    </citation>
    <scope>NUCLEOTIDE SEQUENCE [LARGE SCALE GENOMIC DNA]</scope>
    <source>
        <strain evidence="13 14">RB20</strain>
    </source>
</reference>
<evidence type="ECO:0000256" key="3">
    <source>
        <dbReference type="ARBA" id="ARBA00022723"/>
    </source>
</evidence>
<dbReference type="GO" id="GO:0046872">
    <property type="term" value="F:metal ion binding"/>
    <property type="evidence" value="ECO:0007669"/>
    <property type="project" value="UniProtKB-KW"/>
</dbReference>
<accession>A0A7K0DFL8</accession>
<keyword evidence="4" id="KW-0442">Lipid degradation</keyword>
<keyword evidence="7" id="KW-0411">Iron-sulfur</keyword>
<dbReference type="GO" id="GO:0051537">
    <property type="term" value="F:2 iron, 2 sulfur cluster binding"/>
    <property type="evidence" value="ECO:0007669"/>
    <property type="project" value="UniProtKB-KW"/>
</dbReference>
<evidence type="ECO:0000256" key="1">
    <source>
        <dbReference type="ARBA" id="ARBA00001962"/>
    </source>
</evidence>
<evidence type="ECO:0000256" key="10">
    <source>
        <dbReference type="ARBA" id="ARBA00030944"/>
    </source>
</evidence>
<dbReference type="Pfam" id="PF00355">
    <property type="entry name" value="Rieske"/>
    <property type="match status" value="1"/>
</dbReference>
<keyword evidence="14" id="KW-1185">Reference proteome</keyword>
<dbReference type="PANTHER" id="PTHR21266:SF60">
    <property type="entry name" value="3-KETOSTEROID-9-ALPHA-MONOOXYGENASE, OXYGENASE COMPONENT"/>
    <property type="match status" value="1"/>
</dbReference>
<keyword evidence="5 13" id="KW-0560">Oxidoreductase</keyword>
<keyword evidence="2" id="KW-0001">2Fe-2S</keyword>
<protein>
    <recommendedName>
        <fullName evidence="10">Rieske-type oxygenase</fullName>
    </recommendedName>
</protein>
<dbReference type="SUPFAM" id="SSF55961">
    <property type="entry name" value="Bet v1-like"/>
    <property type="match status" value="1"/>
</dbReference>
<dbReference type="Gene3D" id="3.90.380.10">
    <property type="entry name" value="Naphthalene 1,2-dioxygenase Alpha Subunit, Chain A, domain 1"/>
    <property type="match status" value="1"/>
</dbReference>
<dbReference type="InterPro" id="IPR017941">
    <property type="entry name" value="Rieske_2Fe-2S"/>
</dbReference>
<comment type="caution">
    <text evidence="13">The sequence shown here is derived from an EMBL/GenBank/DDBJ whole genome shotgun (WGS) entry which is preliminary data.</text>
</comment>
<dbReference type="Proteomes" id="UP000438448">
    <property type="component" value="Unassembled WGS sequence"/>
</dbReference>
<dbReference type="Pfam" id="PF19298">
    <property type="entry name" value="KshA_C"/>
    <property type="match status" value="1"/>
</dbReference>
<keyword evidence="3" id="KW-0479">Metal-binding</keyword>
<evidence type="ECO:0000259" key="12">
    <source>
        <dbReference type="PROSITE" id="PS51296"/>
    </source>
</evidence>
<evidence type="ECO:0000256" key="4">
    <source>
        <dbReference type="ARBA" id="ARBA00022963"/>
    </source>
</evidence>
<dbReference type="Gene3D" id="2.102.10.10">
    <property type="entry name" value="Rieske [2Fe-2S] iron-sulphur domain"/>
    <property type="match status" value="1"/>
</dbReference>
<evidence type="ECO:0000256" key="6">
    <source>
        <dbReference type="ARBA" id="ARBA00023004"/>
    </source>
</evidence>
<keyword evidence="8" id="KW-0443">Lipid metabolism</keyword>
<dbReference type="InterPro" id="IPR036922">
    <property type="entry name" value="Rieske_2Fe-2S_sf"/>
</dbReference>
<dbReference type="GO" id="GO:0008203">
    <property type="term" value="P:cholesterol metabolic process"/>
    <property type="evidence" value="ECO:0007669"/>
    <property type="project" value="InterPro"/>
</dbReference>
<dbReference type="GO" id="GO:0016042">
    <property type="term" value="P:lipid catabolic process"/>
    <property type="evidence" value="ECO:0007669"/>
    <property type="project" value="UniProtKB-KW"/>
</dbReference>
<dbReference type="AlphaFoldDB" id="A0A7K0DFL8"/>
<dbReference type="GO" id="GO:0016705">
    <property type="term" value="F:oxidoreductase activity, acting on paired donors, with incorporation or reduction of molecular oxygen"/>
    <property type="evidence" value="ECO:0007669"/>
    <property type="project" value="UniProtKB-ARBA"/>
</dbReference>
<evidence type="ECO:0000256" key="11">
    <source>
        <dbReference type="ARBA" id="ARBA00046982"/>
    </source>
</evidence>
<dbReference type="GO" id="GO:0004497">
    <property type="term" value="F:monooxygenase activity"/>
    <property type="evidence" value="ECO:0007669"/>
    <property type="project" value="UniProtKB-KW"/>
</dbReference>
<comment type="cofactor">
    <cofactor evidence="1">
        <name>Fe cation</name>
        <dbReference type="ChEBI" id="CHEBI:24875"/>
    </cofactor>
</comment>
<evidence type="ECO:0000313" key="13">
    <source>
        <dbReference type="EMBL" id="MQY24331.1"/>
    </source>
</evidence>
<comment type="subunit">
    <text evidence="11">Homotrimer. The two-component system 3-ketosteroid-9-alpha-monooxygenase is composed of an oxygenase component KshA and a reductase component KshB.</text>
</comment>
<dbReference type="InterPro" id="IPR050584">
    <property type="entry name" value="Cholesterol_7-desaturase"/>
</dbReference>
<dbReference type="SUPFAM" id="SSF50022">
    <property type="entry name" value="ISP domain"/>
    <property type="match status" value="1"/>
</dbReference>
<evidence type="ECO:0000256" key="8">
    <source>
        <dbReference type="ARBA" id="ARBA00023098"/>
    </source>
</evidence>
<keyword evidence="13" id="KW-0503">Monooxygenase</keyword>
<evidence type="ECO:0000256" key="7">
    <source>
        <dbReference type="ARBA" id="ARBA00023014"/>
    </source>
</evidence>
<keyword evidence="9" id="KW-0753">Steroid metabolism</keyword>
<dbReference type="InterPro" id="IPR045605">
    <property type="entry name" value="KshA-like_C"/>
</dbReference>
<dbReference type="PROSITE" id="PS51296">
    <property type="entry name" value="RIESKE"/>
    <property type="match status" value="1"/>
</dbReference>
<dbReference type="EMBL" id="WEGK01000032">
    <property type="protein sequence ID" value="MQY24331.1"/>
    <property type="molecule type" value="Genomic_DNA"/>
</dbReference>
<evidence type="ECO:0000256" key="9">
    <source>
        <dbReference type="ARBA" id="ARBA00023221"/>
    </source>
</evidence>
<dbReference type="RefSeq" id="WP_153416066.1">
    <property type="nucleotide sequence ID" value="NZ_WEGK01000032.1"/>
</dbReference>
<organism evidence="13 14">
    <name type="scientific">Nocardia macrotermitis</name>
    <dbReference type="NCBI Taxonomy" id="2585198"/>
    <lineage>
        <taxon>Bacteria</taxon>
        <taxon>Bacillati</taxon>
        <taxon>Actinomycetota</taxon>
        <taxon>Actinomycetes</taxon>
        <taxon>Mycobacteriales</taxon>
        <taxon>Nocardiaceae</taxon>
        <taxon>Nocardia</taxon>
    </lineage>
</organism>
<sequence length="365" mass="40410">MATSAEYKLGEYRFPRGWFAVADGAEITTTPTNTRYFGEDVVIYRGETGAPVMLGAYCPHMGTHLGRNTASYTVTSGRQIEGDSIRCPFHGWRYGPDGICNDIPYSRAAIGPLARVRSWITQERYGIVFCWNDPEGQPPDFDLPDFPEWDDPDWLRWSGLQHLADLPCHPIEVFDNNSDIAHLQYLHGGAVQRYENVVEGHIYRQRQSLLGQSKTGAGHELVEVAGNTITTVNSYIGPGLNAARFEGMDAAQIIATTPIDDGCARLWQCAMVKRPAGLSDEQAQQMLATINNSFAHGLGTEDGEIWANKKPATRILQMAEDGPFKVGRTWYRQFFNPRERAADILTPVSGLHTVDGVPGFTLTSA</sequence>